<dbReference type="InterPro" id="IPR036770">
    <property type="entry name" value="Ankyrin_rpt-contain_sf"/>
</dbReference>
<dbReference type="OrthoDB" id="10057496at2759"/>
<dbReference type="EMBL" id="NESQ01000483">
    <property type="protein sequence ID" value="PUU72680.1"/>
    <property type="molecule type" value="Genomic_DNA"/>
</dbReference>
<dbReference type="PROSITE" id="PS50088">
    <property type="entry name" value="ANK_REPEAT"/>
    <property type="match status" value="1"/>
</dbReference>
<feature type="non-terminal residue" evidence="2">
    <location>
        <position position="1"/>
    </location>
</feature>
<evidence type="ECO:0000256" key="1">
    <source>
        <dbReference type="PROSITE-ProRule" id="PRU00023"/>
    </source>
</evidence>
<dbReference type="Proteomes" id="UP000244722">
    <property type="component" value="Unassembled WGS sequence"/>
</dbReference>
<keyword evidence="1" id="KW-0040">ANK repeat</keyword>
<evidence type="ECO:0000313" key="2">
    <source>
        <dbReference type="EMBL" id="PUU72680.1"/>
    </source>
</evidence>
<organism evidence="2 3">
    <name type="scientific">Tuber borchii</name>
    <name type="common">White truffle</name>
    <dbReference type="NCBI Taxonomy" id="42251"/>
    <lineage>
        <taxon>Eukaryota</taxon>
        <taxon>Fungi</taxon>
        <taxon>Dikarya</taxon>
        <taxon>Ascomycota</taxon>
        <taxon>Pezizomycotina</taxon>
        <taxon>Pezizomycetes</taxon>
        <taxon>Pezizales</taxon>
        <taxon>Tuberaceae</taxon>
        <taxon>Tuber</taxon>
    </lineage>
</organism>
<evidence type="ECO:0000313" key="3">
    <source>
        <dbReference type="Proteomes" id="UP000244722"/>
    </source>
</evidence>
<gene>
    <name evidence="2" type="ORF">B9Z19DRAFT_1008623</name>
</gene>
<dbReference type="AlphaFoldDB" id="A0A2T6ZB04"/>
<feature type="repeat" description="ANK" evidence="1">
    <location>
        <begin position="18"/>
        <end position="50"/>
    </location>
</feature>
<comment type="caution">
    <text evidence="2">The sequence shown here is derived from an EMBL/GenBank/DDBJ whole genome shotgun (WGS) entry which is preliminary data.</text>
</comment>
<dbReference type="Pfam" id="PF12796">
    <property type="entry name" value="Ank_2"/>
    <property type="match status" value="1"/>
</dbReference>
<sequence>VVMLVLDNKPWLDAQDKAGLTALHYTTKSGGTRVVKSLLERGTDACVRDGNGCTAFDVAEFVGRVKVLGVLGEHYKKEREPLWSVFFRNVLEVIQVGG</sequence>
<accession>A0A2T6ZB04</accession>
<dbReference type="PROSITE" id="PS50297">
    <property type="entry name" value="ANK_REP_REGION"/>
    <property type="match status" value="1"/>
</dbReference>
<name>A0A2T6ZB04_TUBBO</name>
<keyword evidence="3" id="KW-1185">Reference proteome</keyword>
<dbReference type="InterPro" id="IPR002110">
    <property type="entry name" value="Ankyrin_rpt"/>
</dbReference>
<protein>
    <submittedName>
        <fullName evidence="2">Uncharacterized protein</fullName>
    </submittedName>
</protein>
<dbReference type="SUPFAM" id="SSF48403">
    <property type="entry name" value="Ankyrin repeat"/>
    <property type="match status" value="1"/>
</dbReference>
<reference evidence="2 3" key="1">
    <citation type="submission" date="2017-04" db="EMBL/GenBank/DDBJ databases">
        <title>Draft genome sequence of Tuber borchii Vittad., a whitish edible truffle.</title>
        <authorList>
            <consortium name="DOE Joint Genome Institute"/>
            <person name="Murat C."/>
            <person name="Kuo A."/>
            <person name="Barry K.W."/>
            <person name="Clum A."/>
            <person name="Dockter R.B."/>
            <person name="Fauchery L."/>
            <person name="Iotti M."/>
            <person name="Kohler A."/>
            <person name="Labutti K."/>
            <person name="Lindquist E.A."/>
            <person name="Lipzen A."/>
            <person name="Ohm R.A."/>
            <person name="Wang M."/>
            <person name="Grigoriev I.V."/>
            <person name="Zambonelli A."/>
            <person name="Martin F.M."/>
        </authorList>
    </citation>
    <scope>NUCLEOTIDE SEQUENCE [LARGE SCALE GENOMIC DNA]</scope>
    <source>
        <strain evidence="2 3">Tbo3840</strain>
    </source>
</reference>
<proteinExistence type="predicted"/>
<dbReference type="Gene3D" id="1.25.40.20">
    <property type="entry name" value="Ankyrin repeat-containing domain"/>
    <property type="match status" value="1"/>
</dbReference>